<proteinExistence type="predicted"/>
<dbReference type="Proteomes" id="UP000298030">
    <property type="component" value="Unassembled WGS sequence"/>
</dbReference>
<sequence length="231" mass="25632">MRVLLLGATPRSCIDSSPCPTLNALSHKTHVSREPSWSLAACHPSPLAYSILCRALVSQNDLPRSPPFAFKLTTILHPHPLDFPRPLASKKFSVHHCASSRGATAAKGDRGLDQFPSHTMSLFSEPNCATPESKNECLHEEIAYPWLRREEESGSKSCVRASRRAAGDCARYLVYALDDDDETRTTCRHSRIIAPMNRGTRETVPTIPRILKAISIPTSPLERRGRRGRTL</sequence>
<evidence type="ECO:0000313" key="1">
    <source>
        <dbReference type="EMBL" id="TEB23446.1"/>
    </source>
</evidence>
<accession>A0A4Y7SNL1</accession>
<organism evidence="1 2">
    <name type="scientific">Coprinellus micaceus</name>
    <name type="common">Glistening ink-cap mushroom</name>
    <name type="synonym">Coprinus micaceus</name>
    <dbReference type="NCBI Taxonomy" id="71717"/>
    <lineage>
        <taxon>Eukaryota</taxon>
        <taxon>Fungi</taxon>
        <taxon>Dikarya</taxon>
        <taxon>Basidiomycota</taxon>
        <taxon>Agaricomycotina</taxon>
        <taxon>Agaricomycetes</taxon>
        <taxon>Agaricomycetidae</taxon>
        <taxon>Agaricales</taxon>
        <taxon>Agaricineae</taxon>
        <taxon>Psathyrellaceae</taxon>
        <taxon>Coprinellus</taxon>
    </lineage>
</organism>
<evidence type="ECO:0000313" key="2">
    <source>
        <dbReference type="Proteomes" id="UP000298030"/>
    </source>
</evidence>
<dbReference type="EMBL" id="QPFP01000078">
    <property type="protein sequence ID" value="TEB23446.1"/>
    <property type="molecule type" value="Genomic_DNA"/>
</dbReference>
<reference evidence="1 2" key="1">
    <citation type="journal article" date="2019" name="Nat. Ecol. Evol.">
        <title>Megaphylogeny resolves global patterns of mushroom evolution.</title>
        <authorList>
            <person name="Varga T."/>
            <person name="Krizsan K."/>
            <person name="Foldi C."/>
            <person name="Dima B."/>
            <person name="Sanchez-Garcia M."/>
            <person name="Sanchez-Ramirez S."/>
            <person name="Szollosi G.J."/>
            <person name="Szarkandi J.G."/>
            <person name="Papp V."/>
            <person name="Albert L."/>
            <person name="Andreopoulos W."/>
            <person name="Angelini C."/>
            <person name="Antonin V."/>
            <person name="Barry K.W."/>
            <person name="Bougher N.L."/>
            <person name="Buchanan P."/>
            <person name="Buyck B."/>
            <person name="Bense V."/>
            <person name="Catcheside P."/>
            <person name="Chovatia M."/>
            <person name="Cooper J."/>
            <person name="Damon W."/>
            <person name="Desjardin D."/>
            <person name="Finy P."/>
            <person name="Geml J."/>
            <person name="Haridas S."/>
            <person name="Hughes K."/>
            <person name="Justo A."/>
            <person name="Karasinski D."/>
            <person name="Kautmanova I."/>
            <person name="Kiss B."/>
            <person name="Kocsube S."/>
            <person name="Kotiranta H."/>
            <person name="LaButti K.M."/>
            <person name="Lechner B.E."/>
            <person name="Liimatainen K."/>
            <person name="Lipzen A."/>
            <person name="Lukacs Z."/>
            <person name="Mihaltcheva S."/>
            <person name="Morgado L.N."/>
            <person name="Niskanen T."/>
            <person name="Noordeloos M.E."/>
            <person name="Ohm R.A."/>
            <person name="Ortiz-Santana B."/>
            <person name="Ovrebo C."/>
            <person name="Racz N."/>
            <person name="Riley R."/>
            <person name="Savchenko A."/>
            <person name="Shiryaev A."/>
            <person name="Soop K."/>
            <person name="Spirin V."/>
            <person name="Szebenyi C."/>
            <person name="Tomsovsky M."/>
            <person name="Tulloss R.E."/>
            <person name="Uehling J."/>
            <person name="Grigoriev I.V."/>
            <person name="Vagvolgyi C."/>
            <person name="Papp T."/>
            <person name="Martin F.M."/>
            <person name="Miettinen O."/>
            <person name="Hibbett D.S."/>
            <person name="Nagy L.G."/>
        </authorList>
    </citation>
    <scope>NUCLEOTIDE SEQUENCE [LARGE SCALE GENOMIC DNA]</scope>
    <source>
        <strain evidence="1 2">FP101781</strain>
    </source>
</reference>
<keyword evidence="2" id="KW-1185">Reference proteome</keyword>
<protein>
    <submittedName>
        <fullName evidence="1">Uncharacterized protein</fullName>
    </submittedName>
</protein>
<gene>
    <name evidence="1" type="ORF">FA13DRAFT_1414130</name>
</gene>
<dbReference type="AlphaFoldDB" id="A0A4Y7SNL1"/>
<comment type="caution">
    <text evidence="1">The sequence shown here is derived from an EMBL/GenBank/DDBJ whole genome shotgun (WGS) entry which is preliminary data.</text>
</comment>
<name>A0A4Y7SNL1_COPMI</name>